<name>A0A939PHK9_9ACTN</name>
<evidence type="ECO:0000313" key="1">
    <source>
        <dbReference type="EMBL" id="MBO2450243.1"/>
    </source>
</evidence>
<gene>
    <name evidence="1" type="ORF">J4573_24295</name>
</gene>
<dbReference type="AlphaFoldDB" id="A0A939PHK9"/>
<evidence type="ECO:0000313" key="2">
    <source>
        <dbReference type="Proteomes" id="UP000669179"/>
    </source>
</evidence>
<organism evidence="1 2">
    <name type="scientific">Actinomadura barringtoniae</name>
    <dbReference type="NCBI Taxonomy" id="1427535"/>
    <lineage>
        <taxon>Bacteria</taxon>
        <taxon>Bacillati</taxon>
        <taxon>Actinomycetota</taxon>
        <taxon>Actinomycetes</taxon>
        <taxon>Streptosporangiales</taxon>
        <taxon>Thermomonosporaceae</taxon>
        <taxon>Actinomadura</taxon>
    </lineage>
</organism>
<evidence type="ECO:0008006" key="3">
    <source>
        <dbReference type="Google" id="ProtNLM"/>
    </source>
</evidence>
<dbReference type="InterPro" id="IPR023393">
    <property type="entry name" value="START-like_dom_sf"/>
</dbReference>
<sequence length="158" mass="18153">MKTIHVETELPTDADRVWQAMKHPAALLYVTRGLFGFPALAGQTSPFQEGDHGAARLTLFHVIPLWRHTMRLIELDDATRTMRSREHGGTVRAWNHTLHAEPIGPDRCRYSDTVEIDGGPFTAVTVVIATFIYRYRQRRWHKLVHKHLMATGPCYARR</sequence>
<protein>
    <recommendedName>
        <fullName evidence="3">SRPBCC family protein</fullName>
    </recommendedName>
</protein>
<dbReference type="EMBL" id="JAGEOJ010000010">
    <property type="protein sequence ID" value="MBO2450243.1"/>
    <property type="molecule type" value="Genomic_DNA"/>
</dbReference>
<comment type="caution">
    <text evidence="1">The sequence shown here is derived from an EMBL/GenBank/DDBJ whole genome shotgun (WGS) entry which is preliminary data.</text>
</comment>
<reference evidence="1" key="1">
    <citation type="submission" date="2021-03" db="EMBL/GenBank/DDBJ databases">
        <authorList>
            <person name="Kanchanasin P."/>
            <person name="Saeng-In P."/>
            <person name="Phongsopitanun W."/>
            <person name="Yuki M."/>
            <person name="Kudo T."/>
            <person name="Ohkuma M."/>
            <person name="Tanasupawat S."/>
        </authorList>
    </citation>
    <scope>NUCLEOTIDE SEQUENCE</scope>
    <source>
        <strain evidence="1">GKU 128</strain>
    </source>
</reference>
<proteinExistence type="predicted"/>
<dbReference type="Proteomes" id="UP000669179">
    <property type="component" value="Unassembled WGS sequence"/>
</dbReference>
<accession>A0A939PHK9</accession>
<dbReference type="Gene3D" id="3.30.530.20">
    <property type="match status" value="1"/>
</dbReference>
<dbReference type="RefSeq" id="WP_208258505.1">
    <property type="nucleotide sequence ID" value="NZ_JAGEOJ010000010.1"/>
</dbReference>
<keyword evidence="2" id="KW-1185">Reference proteome</keyword>
<dbReference type="SUPFAM" id="SSF55961">
    <property type="entry name" value="Bet v1-like"/>
    <property type="match status" value="1"/>
</dbReference>